<dbReference type="PANTHER" id="PTHR44129">
    <property type="entry name" value="WD REPEAT-CONTAINING PROTEIN POP1"/>
    <property type="match status" value="1"/>
</dbReference>
<dbReference type="InterPro" id="IPR050349">
    <property type="entry name" value="WD_LIS1/nudF_dynein_reg"/>
</dbReference>
<protein>
    <submittedName>
        <fullName evidence="4">WD40 repeat-like protein</fullName>
    </submittedName>
</protein>
<feature type="repeat" description="WD" evidence="3">
    <location>
        <begin position="1"/>
        <end position="35"/>
    </location>
</feature>
<dbReference type="Proteomes" id="UP000308197">
    <property type="component" value="Unassembled WGS sequence"/>
</dbReference>
<evidence type="ECO:0000256" key="2">
    <source>
        <dbReference type="ARBA" id="ARBA00022737"/>
    </source>
</evidence>
<keyword evidence="5" id="KW-1185">Reference proteome</keyword>
<dbReference type="InterPro" id="IPR015943">
    <property type="entry name" value="WD40/YVTN_repeat-like_dom_sf"/>
</dbReference>
<dbReference type="EMBL" id="ML211260">
    <property type="protein sequence ID" value="TFK85321.1"/>
    <property type="molecule type" value="Genomic_DNA"/>
</dbReference>
<dbReference type="InterPro" id="IPR011047">
    <property type="entry name" value="Quinoprotein_ADH-like_sf"/>
</dbReference>
<dbReference type="InParanoid" id="A0A5C3P731"/>
<evidence type="ECO:0000313" key="5">
    <source>
        <dbReference type="Proteomes" id="UP000308197"/>
    </source>
</evidence>
<dbReference type="Gene3D" id="2.130.10.10">
    <property type="entry name" value="YVTN repeat-like/Quinoprotein amine dehydrogenase"/>
    <property type="match status" value="1"/>
</dbReference>
<dbReference type="SUPFAM" id="SSF50998">
    <property type="entry name" value="Quinoprotein alcohol dehydrogenase-like"/>
    <property type="match status" value="1"/>
</dbReference>
<dbReference type="AlphaFoldDB" id="A0A5C3P731"/>
<name>A0A5C3P731_9APHY</name>
<dbReference type="STRING" id="1314778.A0A5C3P731"/>
<feature type="non-terminal residue" evidence="4">
    <location>
        <position position="1"/>
    </location>
</feature>
<organism evidence="4 5">
    <name type="scientific">Polyporus arcularius HHB13444</name>
    <dbReference type="NCBI Taxonomy" id="1314778"/>
    <lineage>
        <taxon>Eukaryota</taxon>
        <taxon>Fungi</taxon>
        <taxon>Dikarya</taxon>
        <taxon>Basidiomycota</taxon>
        <taxon>Agaricomycotina</taxon>
        <taxon>Agaricomycetes</taxon>
        <taxon>Polyporales</taxon>
        <taxon>Polyporaceae</taxon>
        <taxon>Polyporus</taxon>
    </lineage>
</organism>
<reference evidence="4 5" key="1">
    <citation type="journal article" date="2019" name="Nat. Ecol. Evol.">
        <title>Megaphylogeny resolves global patterns of mushroom evolution.</title>
        <authorList>
            <person name="Varga T."/>
            <person name="Krizsan K."/>
            <person name="Foldi C."/>
            <person name="Dima B."/>
            <person name="Sanchez-Garcia M."/>
            <person name="Sanchez-Ramirez S."/>
            <person name="Szollosi G.J."/>
            <person name="Szarkandi J.G."/>
            <person name="Papp V."/>
            <person name="Albert L."/>
            <person name="Andreopoulos W."/>
            <person name="Angelini C."/>
            <person name="Antonin V."/>
            <person name="Barry K.W."/>
            <person name="Bougher N.L."/>
            <person name="Buchanan P."/>
            <person name="Buyck B."/>
            <person name="Bense V."/>
            <person name="Catcheside P."/>
            <person name="Chovatia M."/>
            <person name="Cooper J."/>
            <person name="Damon W."/>
            <person name="Desjardin D."/>
            <person name="Finy P."/>
            <person name="Geml J."/>
            <person name="Haridas S."/>
            <person name="Hughes K."/>
            <person name="Justo A."/>
            <person name="Karasinski D."/>
            <person name="Kautmanova I."/>
            <person name="Kiss B."/>
            <person name="Kocsube S."/>
            <person name="Kotiranta H."/>
            <person name="LaButti K.M."/>
            <person name="Lechner B.E."/>
            <person name="Liimatainen K."/>
            <person name="Lipzen A."/>
            <person name="Lukacs Z."/>
            <person name="Mihaltcheva S."/>
            <person name="Morgado L.N."/>
            <person name="Niskanen T."/>
            <person name="Noordeloos M.E."/>
            <person name="Ohm R.A."/>
            <person name="Ortiz-Santana B."/>
            <person name="Ovrebo C."/>
            <person name="Racz N."/>
            <person name="Riley R."/>
            <person name="Savchenko A."/>
            <person name="Shiryaev A."/>
            <person name="Soop K."/>
            <person name="Spirin V."/>
            <person name="Szebenyi C."/>
            <person name="Tomsovsky M."/>
            <person name="Tulloss R.E."/>
            <person name="Uehling J."/>
            <person name="Grigoriev I.V."/>
            <person name="Vagvolgyi C."/>
            <person name="Papp T."/>
            <person name="Martin F.M."/>
            <person name="Miettinen O."/>
            <person name="Hibbett D.S."/>
            <person name="Nagy L.G."/>
        </authorList>
    </citation>
    <scope>NUCLEOTIDE SEQUENCE [LARGE SCALE GENOMIC DNA]</scope>
    <source>
        <strain evidence="4 5">HHB13444</strain>
    </source>
</reference>
<keyword evidence="1 3" id="KW-0853">WD repeat</keyword>
<feature type="non-terminal residue" evidence="4">
    <location>
        <position position="67"/>
    </location>
</feature>
<evidence type="ECO:0000256" key="1">
    <source>
        <dbReference type="ARBA" id="ARBA00022574"/>
    </source>
</evidence>
<dbReference type="InterPro" id="IPR001680">
    <property type="entry name" value="WD40_rpt"/>
</dbReference>
<evidence type="ECO:0000313" key="4">
    <source>
        <dbReference type="EMBL" id="TFK85321.1"/>
    </source>
</evidence>
<dbReference type="PROSITE" id="PS50082">
    <property type="entry name" value="WD_REPEATS_2"/>
    <property type="match status" value="1"/>
</dbReference>
<keyword evidence="2" id="KW-0677">Repeat</keyword>
<sequence length="67" mass="7750">VSAVCISPCERYVATSSWDWTIRLWSTRDGEHLWTFENDHTGWATHLLFSLDGRFLASGDHEGRVRI</sequence>
<gene>
    <name evidence="4" type="ORF">K466DRAFT_462237</name>
</gene>
<dbReference type="PROSITE" id="PS50294">
    <property type="entry name" value="WD_REPEATS_REGION"/>
    <property type="match status" value="1"/>
</dbReference>
<dbReference type="Pfam" id="PF00400">
    <property type="entry name" value="WD40"/>
    <property type="match status" value="2"/>
</dbReference>
<evidence type="ECO:0000256" key="3">
    <source>
        <dbReference type="PROSITE-ProRule" id="PRU00221"/>
    </source>
</evidence>
<accession>A0A5C3P731</accession>
<proteinExistence type="predicted"/>